<name>A0A8T2QGS2_CERRI</name>
<comment type="caution">
    <text evidence="1">The sequence shown here is derived from an EMBL/GenBank/DDBJ whole genome shotgun (WGS) entry which is preliminary data.</text>
</comment>
<dbReference type="PANTHER" id="PTHR33181">
    <property type="entry name" value="OS01G0778500 PROTEIN"/>
    <property type="match status" value="1"/>
</dbReference>
<sequence>MANRGLLRRLAVPLVRAWRSILDRFARKNRGSGSFARLYHDVQMCTYEDVQVMWSIIHQKRDHLERSSRKAS</sequence>
<accession>A0A8T2QGS2</accession>
<gene>
    <name evidence="1" type="ORF">KP509_35G048500</name>
</gene>
<dbReference type="OrthoDB" id="689242at2759"/>
<organism evidence="1 2">
    <name type="scientific">Ceratopteris richardii</name>
    <name type="common">Triangle waterfern</name>
    <dbReference type="NCBI Taxonomy" id="49495"/>
    <lineage>
        <taxon>Eukaryota</taxon>
        <taxon>Viridiplantae</taxon>
        <taxon>Streptophyta</taxon>
        <taxon>Embryophyta</taxon>
        <taxon>Tracheophyta</taxon>
        <taxon>Polypodiopsida</taxon>
        <taxon>Polypodiidae</taxon>
        <taxon>Polypodiales</taxon>
        <taxon>Pteridineae</taxon>
        <taxon>Pteridaceae</taxon>
        <taxon>Parkerioideae</taxon>
        <taxon>Ceratopteris</taxon>
    </lineage>
</organism>
<dbReference type="EMBL" id="CM035440">
    <property type="protein sequence ID" value="KAH7282810.1"/>
    <property type="molecule type" value="Genomic_DNA"/>
</dbReference>
<protein>
    <submittedName>
        <fullName evidence="1">Uncharacterized protein</fullName>
    </submittedName>
</protein>
<keyword evidence="2" id="KW-1185">Reference proteome</keyword>
<evidence type="ECO:0000313" key="2">
    <source>
        <dbReference type="Proteomes" id="UP000825935"/>
    </source>
</evidence>
<dbReference type="Proteomes" id="UP000825935">
    <property type="component" value="Chromosome 35"/>
</dbReference>
<dbReference type="AlphaFoldDB" id="A0A8T2QGS2"/>
<reference evidence="1" key="1">
    <citation type="submission" date="2021-08" db="EMBL/GenBank/DDBJ databases">
        <title>WGS assembly of Ceratopteris richardii.</title>
        <authorList>
            <person name="Marchant D.B."/>
            <person name="Chen G."/>
            <person name="Jenkins J."/>
            <person name="Shu S."/>
            <person name="Leebens-Mack J."/>
            <person name="Grimwood J."/>
            <person name="Schmutz J."/>
            <person name="Soltis P."/>
            <person name="Soltis D."/>
            <person name="Chen Z.-H."/>
        </authorList>
    </citation>
    <scope>NUCLEOTIDE SEQUENCE</scope>
    <source>
        <strain evidence="1">Whitten #5841</strain>
        <tissue evidence="1">Leaf</tissue>
    </source>
</reference>
<dbReference type="PANTHER" id="PTHR33181:SF59">
    <property type="entry name" value="OVATE FAMILY PROTEIN"/>
    <property type="match status" value="1"/>
</dbReference>
<proteinExistence type="predicted"/>
<evidence type="ECO:0000313" key="1">
    <source>
        <dbReference type="EMBL" id="KAH7282810.1"/>
    </source>
</evidence>